<dbReference type="EMBL" id="PTQR01000064">
    <property type="protein sequence ID" value="TKX22665.1"/>
    <property type="molecule type" value="Genomic_DNA"/>
</dbReference>
<comment type="caution">
    <text evidence="2">The sequence shown here is derived from an EMBL/GenBank/DDBJ whole genome shotgun (WGS) entry which is preliminary data.</text>
</comment>
<dbReference type="SMART" id="SM01149">
    <property type="entry name" value="DUF1237"/>
    <property type="match status" value="1"/>
</dbReference>
<keyword evidence="1" id="KW-0732">Signal</keyword>
<evidence type="ECO:0000313" key="3">
    <source>
        <dbReference type="Proteomes" id="UP000308133"/>
    </source>
</evidence>
<organism evidence="2 3">
    <name type="scientific">Elsinoe australis</name>
    <dbReference type="NCBI Taxonomy" id="40998"/>
    <lineage>
        <taxon>Eukaryota</taxon>
        <taxon>Fungi</taxon>
        <taxon>Dikarya</taxon>
        <taxon>Ascomycota</taxon>
        <taxon>Pezizomycotina</taxon>
        <taxon>Dothideomycetes</taxon>
        <taxon>Dothideomycetidae</taxon>
        <taxon>Myriangiales</taxon>
        <taxon>Elsinoaceae</taxon>
        <taxon>Elsinoe</taxon>
    </lineage>
</organism>
<dbReference type="GO" id="GO:0005975">
    <property type="term" value="P:carbohydrate metabolic process"/>
    <property type="evidence" value="ECO:0007669"/>
    <property type="project" value="InterPro"/>
</dbReference>
<dbReference type="GO" id="GO:0003824">
    <property type="term" value="F:catalytic activity"/>
    <property type="evidence" value="ECO:0007669"/>
    <property type="project" value="UniProtKB-ARBA"/>
</dbReference>
<dbReference type="InterPro" id="IPR012341">
    <property type="entry name" value="6hp_glycosidase-like_sf"/>
</dbReference>
<dbReference type="PANTHER" id="PTHR31047:SF1">
    <property type="entry name" value="DUF1237 DOMAIN-CONTAINING PROTEIN"/>
    <property type="match status" value="1"/>
</dbReference>
<dbReference type="InterPro" id="IPR008313">
    <property type="entry name" value="GH125"/>
</dbReference>
<dbReference type="InterPro" id="IPR008928">
    <property type="entry name" value="6-hairpin_glycosidase_sf"/>
</dbReference>
<sequence>MHLMLRLLLLLPLLVTAQCPDYFDYSTEPHPPFSEGRNNLSFQRPDPSCRTFSLPEVEDTINTVRGEIADPDLARLFENAYPNTLDTTIKWKGVSNTTGEELTFVITGDINAMWLRDSANQMQSYLPLLRPSSNSNSLASLFRGVINLQARYLLTSPFCQSFQPPVESGIPPDTNPSGNGDTVFPGYSNTSVFECKYELDSLAAFLQVSTDYYMATKDAAFFAQYSWIPAVEAVLRVAEEMMTPTYAANGSVNASPYTFTRMTTRATETLSNDGVGNPVQNGTGLVRSAFRPSDDSTIYQLFIPANMQFSRFLQSASEIMGALNATQAPDLTSRMSNMAGSIRQAIQDHGIITLQDGTQVYAFEVDGYGSSTIMDEYGPFSSGIHFSFPPCFFHLQKLPANKLSANIPSLLSAPFLGFLDRSDPVYQSTRSLLLSSRNPYYSIGPAITAIGSPHNGPGRAWPMSSIVRILTSDDDQEIYNELKTLVSSTDGLGLVHESIYSQDASNWSRQWFSWVNGLFGQMILDLKERKPELLARSYQ</sequence>
<dbReference type="Pfam" id="PF06824">
    <property type="entry name" value="Glyco_hydro_125"/>
    <property type="match status" value="2"/>
</dbReference>
<feature type="signal peptide" evidence="1">
    <location>
        <begin position="1"/>
        <end position="17"/>
    </location>
</feature>
<dbReference type="PIRSF" id="PIRSF028846">
    <property type="entry name" value="UCP028846"/>
    <property type="match status" value="1"/>
</dbReference>
<dbReference type="PANTHER" id="PTHR31047">
    <property type="entry name" value="MEIOTICALLY UP-REGULATED GENE 157 PROTEIN"/>
    <property type="match status" value="1"/>
</dbReference>
<dbReference type="AlphaFoldDB" id="A0A4U7AZB3"/>
<accession>A0A4U7AZB3</accession>
<protein>
    <submittedName>
        <fullName evidence="2">Metal-independent alpha-mannosidase-like protein 2</fullName>
    </submittedName>
</protein>
<name>A0A4U7AZB3_9PEZI</name>
<dbReference type="SUPFAM" id="SSF48208">
    <property type="entry name" value="Six-hairpin glycosidases"/>
    <property type="match status" value="1"/>
</dbReference>
<proteinExistence type="predicted"/>
<feature type="chain" id="PRO_5020959714" evidence="1">
    <location>
        <begin position="18"/>
        <end position="539"/>
    </location>
</feature>
<evidence type="ECO:0000256" key="1">
    <source>
        <dbReference type="SAM" id="SignalP"/>
    </source>
</evidence>
<dbReference type="Proteomes" id="UP000308133">
    <property type="component" value="Unassembled WGS sequence"/>
</dbReference>
<reference evidence="2 3" key="1">
    <citation type="submission" date="2018-02" db="EMBL/GenBank/DDBJ databases">
        <title>Draft genome sequences of Elsinoe sp., causing black scab on jojoba.</title>
        <authorList>
            <person name="Stodart B."/>
            <person name="Jeffress S."/>
            <person name="Ash G."/>
            <person name="Arun Chinnappa K."/>
        </authorList>
    </citation>
    <scope>NUCLEOTIDE SEQUENCE [LARGE SCALE GENOMIC DNA]</scope>
    <source>
        <strain evidence="2 3">Hillstone_2</strain>
    </source>
</reference>
<gene>
    <name evidence="2" type="ORF">C1H76_5119</name>
</gene>
<evidence type="ECO:0000313" key="2">
    <source>
        <dbReference type="EMBL" id="TKX22665.1"/>
    </source>
</evidence>
<dbReference type="Gene3D" id="1.50.10.10">
    <property type="match status" value="2"/>
</dbReference>